<dbReference type="STRING" id="1549748.WH95_19375"/>
<evidence type="ECO:0000313" key="7">
    <source>
        <dbReference type="EMBL" id="KKJ75236.1"/>
    </source>
</evidence>
<dbReference type="InterPro" id="IPR029063">
    <property type="entry name" value="SAM-dependent_MTases_sf"/>
</dbReference>
<dbReference type="InterPro" id="IPR025714">
    <property type="entry name" value="Methyltranfer_dom"/>
</dbReference>
<dbReference type="EMBL" id="LANI01000036">
    <property type="protein sequence ID" value="KKJ75236.1"/>
    <property type="molecule type" value="Genomic_DNA"/>
</dbReference>
<accession>A0A0M2R0T7</accession>
<evidence type="ECO:0000313" key="8">
    <source>
        <dbReference type="Proteomes" id="UP000034491"/>
    </source>
</evidence>
<feature type="binding site" evidence="4">
    <location>
        <begin position="129"/>
        <end position="133"/>
    </location>
    <ligand>
        <name>S-adenosyl-L-methionine</name>
        <dbReference type="ChEBI" id="CHEBI:59789"/>
    </ligand>
</feature>
<evidence type="ECO:0000256" key="1">
    <source>
        <dbReference type="ARBA" id="ARBA00022603"/>
    </source>
</evidence>
<feature type="domain" description="Methyltransferase" evidence="5">
    <location>
        <begin position="122"/>
        <end position="249"/>
    </location>
</feature>
<sequence>MASNGQNKKTIADCLMAGSEQLRNAGIDNSRLDVRLLLADAISKETSYLFGYPEKILSDEEFSCFQMMLDKRIKREPVSKIIGRKEFWSLNFKVTRDTLDPRPDSETLIEAVLENVTDKARQVQILDLGTGTGCLLLALLSEYRAAQGLGIDISDKALAVAEENAVSLGLASRAVFQAGNWCEGLEPGWDIIISNPPYIGSDEKNALAPEVLNYDPSTALFAENNGMQDYQTLIPQAAAILNVEGLLVIEAGQGQAEDINALMFDAGLIVSPPKKDLGGIARACVGRKSI</sequence>
<keyword evidence="2 4" id="KW-0808">Transferase</keyword>
<dbReference type="PROSITE" id="PS00092">
    <property type="entry name" value="N6_MTASE"/>
    <property type="match status" value="1"/>
</dbReference>
<dbReference type="InterPro" id="IPR004556">
    <property type="entry name" value="HemK-like"/>
</dbReference>
<dbReference type="InterPro" id="IPR002052">
    <property type="entry name" value="DNA_methylase_N6_adenine_CS"/>
</dbReference>
<feature type="domain" description="Release factor glutamine methyltransferase N-terminal" evidence="6">
    <location>
        <begin position="15"/>
        <end position="83"/>
    </location>
</feature>
<comment type="function">
    <text evidence="4">Methylates the class 1 translation termination release factors RF1/PrfA and RF2/PrfB on the glutamine residue of the universally conserved GGQ motif.</text>
</comment>
<feature type="binding site" evidence="4">
    <location>
        <position position="181"/>
    </location>
    <ligand>
        <name>S-adenosyl-L-methionine</name>
        <dbReference type="ChEBI" id="CHEBI:59789"/>
    </ligand>
</feature>
<proteinExistence type="inferred from homology"/>
<dbReference type="NCBIfam" id="TIGR00536">
    <property type="entry name" value="hemK_fam"/>
    <property type="match status" value="1"/>
</dbReference>
<evidence type="ECO:0000256" key="3">
    <source>
        <dbReference type="ARBA" id="ARBA00022691"/>
    </source>
</evidence>
<dbReference type="PANTHER" id="PTHR18895">
    <property type="entry name" value="HEMK METHYLTRANSFERASE"/>
    <property type="match status" value="1"/>
</dbReference>
<organism evidence="7 8">
    <name type="scientific">Kiloniella litopenaei</name>
    <dbReference type="NCBI Taxonomy" id="1549748"/>
    <lineage>
        <taxon>Bacteria</taxon>
        <taxon>Pseudomonadati</taxon>
        <taxon>Pseudomonadota</taxon>
        <taxon>Alphaproteobacteria</taxon>
        <taxon>Rhodospirillales</taxon>
        <taxon>Kiloniellaceae</taxon>
        <taxon>Kiloniella</taxon>
    </lineage>
</organism>
<dbReference type="InterPro" id="IPR040758">
    <property type="entry name" value="PrmC_N"/>
</dbReference>
<keyword evidence="3 4" id="KW-0949">S-adenosyl-L-methionine</keyword>
<evidence type="ECO:0000259" key="6">
    <source>
        <dbReference type="Pfam" id="PF17827"/>
    </source>
</evidence>
<dbReference type="NCBIfam" id="TIGR03534">
    <property type="entry name" value="RF_mod_PrmC"/>
    <property type="match status" value="1"/>
</dbReference>
<dbReference type="Pfam" id="PF17827">
    <property type="entry name" value="PrmC_N"/>
    <property type="match status" value="1"/>
</dbReference>
<evidence type="ECO:0000256" key="2">
    <source>
        <dbReference type="ARBA" id="ARBA00022679"/>
    </source>
</evidence>
<dbReference type="InterPro" id="IPR019874">
    <property type="entry name" value="RF_methyltr_PrmC"/>
</dbReference>
<comment type="catalytic activity">
    <reaction evidence="4">
        <text>L-glutaminyl-[peptide chain release factor] + S-adenosyl-L-methionine = N(5)-methyl-L-glutaminyl-[peptide chain release factor] + S-adenosyl-L-homocysteine + H(+)</text>
        <dbReference type="Rhea" id="RHEA:42896"/>
        <dbReference type="Rhea" id="RHEA-COMP:10271"/>
        <dbReference type="Rhea" id="RHEA-COMP:10272"/>
        <dbReference type="ChEBI" id="CHEBI:15378"/>
        <dbReference type="ChEBI" id="CHEBI:30011"/>
        <dbReference type="ChEBI" id="CHEBI:57856"/>
        <dbReference type="ChEBI" id="CHEBI:59789"/>
        <dbReference type="ChEBI" id="CHEBI:61891"/>
        <dbReference type="EC" id="2.1.1.297"/>
    </reaction>
</comment>
<dbReference type="Proteomes" id="UP000034491">
    <property type="component" value="Unassembled WGS sequence"/>
</dbReference>
<feature type="binding site" evidence="4">
    <location>
        <position position="152"/>
    </location>
    <ligand>
        <name>S-adenosyl-L-methionine</name>
        <dbReference type="ChEBI" id="CHEBI:59789"/>
    </ligand>
</feature>
<feature type="binding site" evidence="4">
    <location>
        <begin position="195"/>
        <end position="198"/>
    </location>
    <ligand>
        <name>substrate</name>
    </ligand>
</feature>
<dbReference type="GO" id="GO:0102559">
    <property type="term" value="F:peptide chain release factor N(5)-glutamine methyltransferase activity"/>
    <property type="evidence" value="ECO:0007669"/>
    <property type="project" value="UniProtKB-EC"/>
</dbReference>
<dbReference type="SUPFAM" id="SSF53335">
    <property type="entry name" value="S-adenosyl-L-methionine-dependent methyltransferases"/>
    <property type="match status" value="1"/>
</dbReference>
<reference evidence="7 8" key="1">
    <citation type="submission" date="2015-03" db="EMBL/GenBank/DDBJ databases">
        <title>Genome sequence of Kiloniella sp. P1-1, isolated from the gut microflora of Pacific white shrimp, Penaeus vannamei.</title>
        <authorList>
            <person name="Shao Z."/>
            <person name="Wang L."/>
            <person name="Li X."/>
        </authorList>
    </citation>
    <scope>NUCLEOTIDE SEQUENCE [LARGE SCALE GENOMIC DNA]</scope>
    <source>
        <strain evidence="7 8">P1-1</strain>
    </source>
</reference>
<dbReference type="AlphaFoldDB" id="A0A0M2R0T7"/>
<dbReference type="HAMAP" id="MF_02126">
    <property type="entry name" value="RF_methyltr_PrmC"/>
    <property type="match status" value="1"/>
</dbReference>
<gene>
    <name evidence="4" type="primary">prmC</name>
    <name evidence="7" type="ORF">WH95_19375</name>
</gene>
<protein>
    <recommendedName>
        <fullName evidence="4">Release factor glutamine methyltransferase</fullName>
        <shortName evidence="4">RF MTase</shortName>
        <ecNumber evidence="4">2.1.1.297</ecNumber>
    </recommendedName>
    <alternativeName>
        <fullName evidence="4">N5-glutamine methyltransferase PrmC</fullName>
    </alternativeName>
    <alternativeName>
        <fullName evidence="4">Protein-(glutamine-N5) MTase PrmC</fullName>
    </alternativeName>
    <alternativeName>
        <fullName evidence="4">Protein-glutamine N-methyltransferase PrmC</fullName>
    </alternativeName>
</protein>
<dbReference type="CDD" id="cd02440">
    <property type="entry name" value="AdoMet_MTases"/>
    <property type="match status" value="1"/>
</dbReference>
<dbReference type="Gene3D" id="1.10.8.10">
    <property type="entry name" value="DNA helicase RuvA subunit, C-terminal domain"/>
    <property type="match status" value="1"/>
</dbReference>
<dbReference type="OrthoDB" id="9800643at2"/>
<feature type="binding site" evidence="4">
    <location>
        <position position="195"/>
    </location>
    <ligand>
        <name>S-adenosyl-L-methionine</name>
        <dbReference type="ChEBI" id="CHEBI:59789"/>
    </ligand>
</feature>
<name>A0A0M2R0T7_9PROT</name>
<dbReference type="InterPro" id="IPR050320">
    <property type="entry name" value="N5-glutamine_MTase"/>
</dbReference>
<dbReference type="RefSeq" id="WP_046510065.1">
    <property type="nucleotide sequence ID" value="NZ_LANI01000036.1"/>
</dbReference>
<dbReference type="GO" id="GO:0003676">
    <property type="term" value="F:nucleic acid binding"/>
    <property type="evidence" value="ECO:0007669"/>
    <property type="project" value="InterPro"/>
</dbReference>
<keyword evidence="8" id="KW-1185">Reference proteome</keyword>
<keyword evidence="1 4" id="KW-0489">Methyltransferase</keyword>
<dbReference type="GO" id="GO:0032259">
    <property type="term" value="P:methylation"/>
    <property type="evidence" value="ECO:0007669"/>
    <property type="project" value="UniProtKB-KW"/>
</dbReference>
<evidence type="ECO:0000256" key="4">
    <source>
        <dbReference type="HAMAP-Rule" id="MF_02126"/>
    </source>
</evidence>
<dbReference type="Pfam" id="PF13847">
    <property type="entry name" value="Methyltransf_31"/>
    <property type="match status" value="1"/>
</dbReference>
<comment type="caution">
    <text evidence="7">The sequence shown here is derived from an EMBL/GenBank/DDBJ whole genome shotgun (WGS) entry which is preliminary data.</text>
</comment>
<dbReference type="PANTHER" id="PTHR18895:SF74">
    <property type="entry name" value="MTRF1L RELEASE FACTOR GLUTAMINE METHYLTRANSFERASE"/>
    <property type="match status" value="1"/>
</dbReference>
<dbReference type="PATRIC" id="fig|1549748.8.peg.3157"/>
<comment type="similarity">
    <text evidence="4">Belongs to the protein N5-glutamine methyltransferase family. PrmC subfamily.</text>
</comment>
<dbReference type="EC" id="2.1.1.297" evidence="4"/>
<evidence type="ECO:0000259" key="5">
    <source>
        <dbReference type="Pfam" id="PF13847"/>
    </source>
</evidence>
<dbReference type="Gene3D" id="3.40.50.150">
    <property type="entry name" value="Vaccinia Virus protein VP39"/>
    <property type="match status" value="1"/>
</dbReference>